<dbReference type="SUPFAM" id="SSF88946">
    <property type="entry name" value="Sigma2 domain of RNA polymerase sigma factors"/>
    <property type="match status" value="1"/>
</dbReference>
<dbReference type="EMBL" id="WWVX01000001">
    <property type="protein sequence ID" value="MZL68363.1"/>
    <property type="molecule type" value="Genomic_DNA"/>
</dbReference>
<feature type="domain" description="RNA polymerase sigma-70 region 2" evidence="7">
    <location>
        <begin position="7"/>
        <end position="74"/>
    </location>
</feature>
<keyword evidence="3 6" id="KW-0731">Sigma factor</keyword>
<dbReference type="SUPFAM" id="SSF88659">
    <property type="entry name" value="Sigma3 and sigma4 domains of RNA polymerase sigma factors"/>
    <property type="match status" value="1"/>
</dbReference>
<evidence type="ECO:0000256" key="6">
    <source>
        <dbReference type="RuleBase" id="RU000716"/>
    </source>
</evidence>
<dbReference type="InterPro" id="IPR014284">
    <property type="entry name" value="RNA_pol_sigma-70_dom"/>
</dbReference>
<evidence type="ECO:0000259" key="7">
    <source>
        <dbReference type="Pfam" id="PF04542"/>
    </source>
</evidence>
<evidence type="ECO:0000313" key="11">
    <source>
        <dbReference type="Proteomes" id="UP000184089"/>
    </source>
</evidence>
<dbReference type="NCBIfam" id="TIGR02937">
    <property type="entry name" value="sigma70-ECF"/>
    <property type="match status" value="1"/>
</dbReference>
<dbReference type="Gene3D" id="1.10.10.10">
    <property type="entry name" value="Winged helix-like DNA-binding domain superfamily/Winged helix DNA-binding domain"/>
    <property type="match status" value="1"/>
</dbReference>
<dbReference type="InterPro" id="IPR013249">
    <property type="entry name" value="RNA_pol_sigma70_r4_t2"/>
</dbReference>
<accession>A0AAQ1MCF7</accession>
<dbReference type="GO" id="GO:0006352">
    <property type="term" value="P:DNA-templated transcription initiation"/>
    <property type="evidence" value="ECO:0007669"/>
    <property type="project" value="InterPro"/>
</dbReference>
<reference evidence="11" key="2">
    <citation type="submission" date="2016-11" db="EMBL/GenBank/DDBJ databases">
        <authorList>
            <person name="Jaros S."/>
            <person name="Januszkiewicz K."/>
            <person name="Wedrychowicz H."/>
        </authorList>
    </citation>
    <scope>NUCLEOTIDE SEQUENCE [LARGE SCALE GENOMIC DNA]</scope>
    <source>
        <strain evidence="11">DSM 4029</strain>
    </source>
</reference>
<dbReference type="PROSITE" id="PS01063">
    <property type="entry name" value="SIGMA70_ECF"/>
    <property type="match status" value="1"/>
</dbReference>
<keyword evidence="2 6" id="KW-0805">Transcription regulation</keyword>
<evidence type="ECO:0000256" key="4">
    <source>
        <dbReference type="ARBA" id="ARBA00023125"/>
    </source>
</evidence>
<comment type="similarity">
    <text evidence="1 6">Belongs to the sigma-70 factor family. ECF subfamily.</text>
</comment>
<keyword evidence="4 6" id="KW-0238">DNA-binding</keyword>
<keyword evidence="5 6" id="KW-0804">Transcription</keyword>
<dbReference type="InterPro" id="IPR039425">
    <property type="entry name" value="RNA_pol_sigma-70-like"/>
</dbReference>
<evidence type="ECO:0000256" key="1">
    <source>
        <dbReference type="ARBA" id="ARBA00010641"/>
    </source>
</evidence>
<reference evidence="9 12" key="3">
    <citation type="journal article" date="2019" name="Nat. Med.">
        <title>A library of human gut bacterial isolates paired with longitudinal multiomics data enables mechanistic microbiome research.</title>
        <authorList>
            <person name="Poyet M."/>
            <person name="Groussin M."/>
            <person name="Gibbons S.M."/>
            <person name="Avila-Pacheco J."/>
            <person name="Jiang X."/>
            <person name="Kearney S.M."/>
            <person name="Perrotta A.R."/>
            <person name="Berdy B."/>
            <person name="Zhao S."/>
            <person name="Lieberman T.D."/>
            <person name="Swanson P.K."/>
            <person name="Smith M."/>
            <person name="Roesemann S."/>
            <person name="Alexander J.E."/>
            <person name="Rich S.A."/>
            <person name="Livny J."/>
            <person name="Vlamakis H."/>
            <person name="Clish C."/>
            <person name="Bullock K."/>
            <person name="Deik A."/>
            <person name="Scott J."/>
            <person name="Pierce K.A."/>
            <person name="Xavier R.J."/>
            <person name="Alm E.J."/>
        </authorList>
    </citation>
    <scope>NUCLEOTIDE SEQUENCE [LARGE SCALE GENOMIC DNA]</scope>
    <source>
        <strain evidence="9 12">BIOML-A2</strain>
    </source>
</reference>
<evidence type="ECO:0000256" key="3">
    <source>
        <dbReference type="ARBA" id="ARBA00023082"/>
    </source>
</evidence>
<organism evidence="10 11">
    <name type="scientific">Bittarella massiliensis</name>
    <name type="common">ex Durand et al. 2017</name>
    <dbReference type="NCBI Taxonomy" id="1720313"/>
    <lineage>
        <taxon>Bacteria</taxon>
        <taxon>Bacillati</taxon>
        <taxon>Bacillota</taxon>
        <taxon>Clostridia</taxon>
        <taxon>Eubacteriales</taxon>
        <taxon>Oscillospiraceae</taxon>
        <taxon>Bittarella (ex Durand et al. 2017)</taxon>
    </lineage>
</organism>
<dbReference type="InterPro" id="IPR013325">
    <property type="entry name" value="RNA_pol_sigma_r2"/>
</dbReference>
<name>A0AAQ1MCF7_9FIRM</name>
<gene>
    <name evidence="9" type="ORF">GT747_01060</name>
    <name evidence="10" type="ORF">SAMN05444424_1039</name>
</gene>
<dbReference type="GO" id="GO:0003677">
    <property type="term" value="F:DNA binding"/>
    <property type="evidence" value="ECO:0007669"/>
    <property type="project" value="UniProtKB-KW"/>
</dbReference>
<evidence type="ECO:0000256" key="2">
    <source>
        <dbReference type="ARBA" id="ARBA00023015"/>
    </source>
</evidence>
<comment type="caution">
    <text evidence="10">The sequence shown here is derived from an EMBL/GenBank/DDBJ whole genome shotgun (WGS) entry which is preliminary data.</text>
</comment>
<protein>
    <recommendedName>
        <fullName evidence="6">RNA polymerase sigma factor</fullName>
    </recommendedName>
</protein>
<evidence type="ECO:0000256" key="5">
    <source>
        <dbReference type="ARBA" id="ARBA00023163"/>
    </source>
</evidence>
<dbReference type="Pfam" id="PF04542">
    <property type="entry name" value="Sigma70_r2"/>
    <property type="match status" value="1"/>
</dbReference>
<feature type="domain" description="RNA polymerase sigma factor 70 region 4 type 2" evidence="8">
    <location>
        <begin position="102"/>
        <end position="154"/>
    </location>
</feature>
<dbReference type="EMBL" id="FQVY01000001">
    <property type="protein sequence ID" value="SHF88476.1"/>
    <property type="molecule type" value="Genomic_DNA"/>
</dbReference>
<sequence length="166" mass="19187">MDEFEQLYRENAPLVYGYLLRLTGDPGEAEELLQETFVRALTRLDGFRGDCRLSSWLCQIGKNLYLDARRRQSRQLPLEGAVADAAAEDPALLRQEEREAAEAILRQVERLTEPRRTVFALHALQGLSLAEISRRFRRSESWARVLYYRAKRRLIAAMKEDGLDGF</sequence>
<evidence type="ECO:0000313" key="9">
    <source>
        <dbReference type="EMBL" id="MZL68363.1"/>
    </source>
</evidence>
<dbReference type="GO" id="GO:0006950">
    <property type="term" value="P:response to stress"/>
    <property type="evidence" value="ECO:0007669"/>
    <property type="project" value="UniProtKB-ARBA"/>
</dbReference>
<evidence type="ECO:0000313" key="10">
    <source>
        <dbReference type="EMBL" id="SHF88476.1"/>
    </source>
</evidence>
<proteinExistence type="inferred from homology"/>
<dbReference type="InterPro" id="IPR013324">
    <property type="entry name" value="RNA_pol_sigma_r3/r4-like"/>
</dbReference>
<dbReference type="GO" id="GO:0016987">
    <property type="term" value="F:sigma factor activity"/>
    <property type="evidence" value="ECO:0007669"/>
    <property type="project" value="UniProtKB-KW"/>
</dbReference>
<dbReference type="AlphaFoldDB" id="A0AAQ1MCF7"/>
<dbReference type="InterPro" id="IPR007627">
    <property type="entry name" value="RNA_pol_sigma70_r2"/>
</dbReference>
<evidence type="ECO:0000313" key="12">
    <source>
        <dbReference type="Proteomes" id="UP000474718"/>
    </source>
</evidence>
<dbReference type="Proteomes" id="UP000474718">
    <property type="component" value="Unassembled WGS sequence"/>
</dbReference>
<dbReference type="InterPro" id="IPR000838">
    <property type="entry name" value="RNA_pol_sigma70_ECF_CS"/>
</dbReference>
<evidence type="ECO:0000259" key="8">
    <source>
        <dbReference type="Pfam" id="PF08281"/>
    </source>
</evidence>
<keyword evidence="12" id="KW-1185">Reference proteome</keyword>
<dbReference type="Gene3D" id="1.10.1740.10">
    <property type="match status" value="1"/>
</dbReference>
<dbReference type="RefSeq" id="WP_044992569.1">
    <property type="nucleotide sequence ID" value="NZ_FQVY01000001.1"/>
</dbReference>
<dbReference type="Pfam" id="PF08281">
    <property type="entry name" value="Sigma70_r4_2"/>
    <property type="match status" value="1"/>
</dbReference>
<dbReference type="PANTHER" id="PTHR43133">
    <property type="entry name" value="RNA POLYMERASE ECF-TYPE SIGMA FACTO"/>
    <property type="match status" value="1"/>
</dbReference>
<reference evidence="10" key="1">
    <citation type="submission" date="2016-11" db="EMBL/GenBank/DDBJ databases">
        <authorList>
            <person name="Varghese N."/>
            <person name="Submissions S."/>
        </authorList>
    </citation>
    <scope>NUCLEOTIDE SEQUENCE</scope>
    <source>
        <strain evidence="10">DSM 4029</strain>
    </source>
</reference>
<dbReference type="Proteomes" id="UP000184089">
    <property type="component" value="Unassembled WGS sequence"/>
</dbReference>
<dbReference type="InterPro" id="IPR036388">
    <property type="entry name" value="WH-like_DNA-bd_sf"/>
</dbReference>
<dbReference type="PANTHER" id="PTHR43133:SF8">
    <property type="entry name" value="RNA POLYMERASE SIGMA FACTOR HI_1459-RELATED"/>
    <property type="match status" value="1"/>
</dbReference>